<evidence type="ECO:0000313" key="5">
    <source>
        <dbReference type="EMBL" id="KAF7505320.1"/>
    </source>
</evidence>
<dbReference type="GO" id="GO:0000139">
    <property type="term" value="C:Golgi membrane"/>
    <property type="evidence" value="ECO:0007669"/>
    <property type="project" value="TreeGrafter"/>
</dbReference>
<sequence>MARYDRSTLLLATIAVLIFYIFYIHLSERPGPVAQSSLKNGGKASAGSSQRNPSPRIVIITMNTQETTYDILSLSNKFSYANKHGYDIQVDYEGSGPWHKLDMIENAINKQRYDWIWWMDFDTLITNKTIQIADIIEETLEKHPNPNSVSMMLTADCWPMNTGSMIYRGDPQILEFLDLIRKCGKANPERSEQDCIRDVVGVNDDPQQHPAGAAVSKKWAQRFTYVPQYKINAFPKEIDCYDKESRAWVRGDFVIHFAGAWAYLHMDDPTGFLMRKYKGEIID</sequence>
<keyword evidence="4" id="KW-1133">Transmembrane helix</keyword>
<accession>A0A8H7A9Y6</accession>
<evidence type="ECO:0008006" key="7">
    <source>
        <dbReference type="Google" id="ProtNLM"/>
    </source>
</evidence>
<dbReference type="PANTHER" id="PTHR31306">
    <property type="entry name" value="ALPHA-1,6-MANNOSYLTRANSFERASE MNN11-RELATED"/>
    <property type="match status" value="1"/>
</dbReference>
<name>A0A8H7A9Y6_9EURO</name>
<proteinExistence type="inferred from homology"/>
<evidence type="ECO:0000256" key="4">
    <source>
        <dbReference type="SAM" id="Phobius"/>
    </source>
</evidence>
<keyword evidence="3" id="KW-0808">Transferase</keyword>
<gene>
    <name evidence="5" type="ORF">GJ744_001023</name>
</gene>
<dbReference type="EMBL" id="JAACFV010000112">
    <property type="protein sequence ID" value="KAF7505320.1"/>
    <property type="molecule type" value="Genomic_DNA"/>
</dbReference>
<dbReference type="InterPro" id="IPR008630">
    <property type="entry name" value="Glyco_trans_34"/>
</dbReference>
<evidence type="ECO:0000256" key="1">
    <source>
        <dbReference type="ARBA" id="ARBA00005664"/>
    </source>
</evidence>
<keyword evidence="4" id="KW-0472">Membrane</keyword>
<dbReference type="AlphaFoldDB" id="A0A8H7A9Y6"/>
<evidence type="ECO:0000256" key="2">
    <source>
        <dbReference type="ARBA" id="ARBA00022676"/>
    </source>
</evidence>
<dbReference type="Gene3D" id="3.90.550.10">
    <property type="entry name" value="Spore Coat Polysaccharide Biosynthesis Protein SpsA, Chain A"/>
    <property type="match status" value="1"/>
</dbReference>
<organism evidence="5 6">
    <name type="scientific">Endocarpon pusillum</name>
    <dbReference type="NCBI Taxonomy" id="364733"/>
    <lineage>
        <taxon>Eukaryota</taxon>
        <taxon>Fungi</taxon>
        <taxon>Dikarya</taxon>
        <taxon>Ascomycota</taxon>
        <taxon>Pezizomycotina</taxon>
        <taxon>Eurotiomycetes</taxon>
        <taxon>Chaetothyriomycetidae</taxon>
        <taxon>Verrucariales</taxon>
        <taxon>Verrucariaceae</taxon>
        <taxon>Endocarpon</taxon>
    </lineage>
</organism>
<dbReference type="GO" id="GO:0016757">
    <property type="term" value="F:glycosyltransferase activity"/>
    <property type="evidence" value="ECO:0007669"/>
    <property type="project" value="UniProtKB-KW"/>
</dbReference>
<dbReference type="GO" id="GO:0006487">
    <property type="term" value="P:protein N-linked glycosylation"/>
    <property type="evidence" value="ECO:0007669"/>
    <property type="project" value="TreeGrafter"/>
</dbReference>
<protein>
    <recommendedName>
        <fullName evidence="7">Galactosyl transferase GMA12/MNN10 family protein</fullName>
    </recommendedName>
</protein>
<dbReference type="PANTHER" id="PTHR31306:SF5">
    <property type="entry name" value="ALPHA-1,6-MANNOSYLTRANSFERASE MNN10-RELATED"/>
    <property type="match status" value="1"/>
</dbReference>
<keyword evidence="6" id="KW-1185">Reference proteome</keyword>
<feature type="transmembrane region" description="Helical" evidence="4">
    <location>
        <begin position="7"/>
        <end position="26"/>
    </location>
</feature>
<dbReference type="InterPro" id="IPR029044">
    <property type="entry name" value="Nucleotide-diphossugar_trans"/>
</dbReference>
<dbReference type="OrthoDB" id="205108at2759"/>
<evidence type="ECO:0000313" key="6">
    <source>
        <dbReference type="Proteomes" id="UP000606974"/>
    </source>
</evidence>
<reference evidence="5" key="1">
    <citation type="submission" date="2020-02" db="EMBL/GenBank/DDBJ databases">
        <authorList>
            <person name="Palmer J.M."/>
        </authorList>
    </citation>
    <scope>NUCLEOTIDE SEQUENCE</scope>
    <source>
        <strain evidence="5">EPUS1.4</strain>
        <tissue evidence="5">Thallus</tissue>
    </source>
</reference>
<comment type="similarity">
    <text evidence="1">Belongs to the glycosyltransferase 34 family.</text>
</comment>
<evidence type="ECO:0000256" key="3">
    <source>
        <dbReference type="ARBA" id="ARBA00022679"/>
    </source>
</evidence>
<dbReference type="Proteomes" id="UP000606974">
    <property type="component" value="Unassembled WGS sequence"/>
</dbReference>
<keyword evidence="4" id="KW-0812">Transmembrane</keyword>
<keyword evidence="2" id="KW-0328">Glycosyltransferase</keyword>
<dbReference type="Pfam" id="PF05637">
    <property type="entry name" value="Glyco_transf_34"/>
    <property type="match status" value="1"/>
</dbReference>
<comment type="caution">
    <text evidence="5">The sequence shown here is derived from an EMBL/GenBank/DDBJ whole genome shotgun (WGS) entry which is preliminary data.</text>
</comment>